<dbReference type="AlphaFoldDB" id="A0A4Z2E0H5"/>
<reference evidence="1 2" key="1">
    <citation type="submission" date="2019-03" db="EMBL/GenBank/DDBJ databases">
        <title>First draft genome of Liparis tanakae, snailfish: a comprehensive survey of snailfish specific genes.</title>
        <authorList>
            <person name="Kim W."/>
            <person name="Song I."/>
            <person name="Jeong J.-H."/>
            <person name="Kim D."/>
            <person name="Kim S."/>
            <person name="Ryu S."/>
            <person name="Song J.Y."/>
            <person name="Lee S.K."/>
        </authorList>
    </citation>
    <scope>NUCLEOTIDE SEQUENCE [LARGE SCALE GENOMIC DNA]</scope>
    <source>
        <tissue evidence="1">Muscle</tissue>
    </source>
</reference>
<accession>A0A4Z2E0H5</accession>
<evidence type="ECO:0000313" key="2">
    <source>
        <dbReference type="Proteomes" id="UP000314294"/>
    </source>
</evidence>
<proteinExistence type="predicted"/>
<name>A0A4Z2E0H5_9TELE</name>
<sequence>MREAAAWRPAGEALRWRLGEEDVTLGGALKAAERKHQISDLRSQISDLRSQISDLCSSIWLFVSSSERRSLTVMT</sequence>
<evidence type="ECO:0000313" key="1">
    <source>
        <dbReference type="EMBL" id="TNN21892.1"/>
    </source>
</evidence>
<organism evidence="1 2">
    <name type="scientific">Liparis tanakae</name>
    <name type="common">Tanaka's snailfish</name>
    <dbReference type="NCBI Taxonomy" id="230148"/>
    <lineage>
        <taxon>Eukaryota</taxon>
        <taxon>Metazoa</taxon>
        <taxon>Chordata</taxon>
        <taxon>Craniata</taxon>
        <taxon>Vertebrata</taxon>
        <taxon>Euteleostomi</taxon>
        <taxon>Actinopterygii</taxon>
        <taxon>Neopterygii</taxon>
        <taxon>Teleostei</taxon>
        <taxon>Neoteleostei</taxon>
        <taxon>Acanthomorphata</taxon>
        <taxon>Eupercaria</taxon>
        <taxon>Perciformes</taxon>
        <taxon>Cottioidei</taxon>
        <taxon>Cottales</taxon>
        <taxon>Liparidae</taxon>
        <taxon>Liparis</taxon>
    </lineage>
</organism>
<gene>
    <name evidence="1" type="ORF">EYF80_067996</name>
</gene>
<protein>
    <submittedName>
        <fullName evidence="1">Uncharacterized protein</fullName>
    </submittedName>
</protein>
<keyword evidence="2" id="KW-1185">Reference proteome</keyword>
<dbReference type="EMBL" id="SRLO01025322">
    <property type="protein sequence ID" value="TNN21892.1"/>
    <property type="molecule type" value="Genomic_DNA"/>
</dbReference>
<dbReference type="Proteomes" id="UP000314294">
    <property type="component" value="Unassembled WGS sequence"/>
</dbReference>
<comment type="caution">
    <text evidence="1">The sequence shown here is derived from an EMBL/GenBank/DDBJ whole genome shotgun (WGS) entry which is preliminary data.</text>
</comment>